<dbReference type="Proteomes" id="UP000293195">
    <property type="component" value="Unassembled WGS sequence"/>
</dbReference>
<reference evidence="3" key="1">
    <citation type="journal article" date="2019" name="bioRxiv">
        <title>Genomics, evolutionary history and diagnostics of the Alternaria alternata species group including apple and Asian pear pathotypes.</title>
        <authorList>
            <person name="Armitage A.D."/>
            <person name="Cockerton H.M."/>
            <person name="Sreenivasaprasad S."/>
            <person name="Woodhall J.W."/>
            <person name="Lane C.R."/>
            <person name="Harrison R.J."/>
            <person name="Clarkson J.P."/>
        </authorList>
    </citation>
    <scope>NUCLEOTIDE SEQUENCE [LARGE SCALE GENOMIC DNA]</scope>
    <source>
        <strain evidence="3">FERA 635</strain>
    </source>
</reference>
<evidence type="ECO:0000256" key="1">
    <source>
        <dbReference type="SAM" id="MobiDB-lite"/>
    </source>
</evidence>
<comment type="caution">
    <text evidence="2">The sequence shown here is derived from an EMBL/GenBank/DDBJ whole genome shotgun (WGS) entry which is preliminary data.</text>
</comment>
<dbReference type="PANTHER" id="PTHR38887">
    <property type="entry name" value="CHROMOSOME 21, WHOLE GENOME SHOTGUN SEQUENCE"/>
    <property type="match status" value="1"/>
</dbReference>
<accession>A0ABY0GHC1</accession>
<gene>
    <name evidence="2" type="ORF">AA0119_g3641</name>
</gene>
<evidence type="ECO:0000313" key="2">
    <source>
        <dbReference type="EMBL" id="RYO05208.1"/>
    </source>
</evidence>
<keyword evidence="3" id="KW-1185">Reference proteome</keyword>
<sequence length="384" mass="43671">MQSQHNDTMMPWDPPSYQSHSFERPHQALAAYEAASPPNIVSQSDDEFLHLATDWIPGASSTVQPRTQILQKPVVIPRLDVSGLLGTPFPFIRAYSSDLRSFNIHEKDFVAFLDNLSVAQAPPVPLQALDTAGHVVGIVYVEISFESYTYSYRTARPHHWAMIAGTSMNMVAGIGTAATTRTRTSRFLETANREYFAPRGLKVSIYKERQLAERLHYDLNMPPLSPLGSSSLPQTAGHRRLQVLMPHIAPLSFNVSPPMEQRNSLDRLAAKQIERRIRKKEEDSYSSDSSMSSVSSASSISSTENSMSKPRAELNSRERRKADKAERKREKKEEKRRRRERKRSRKQDRRDTKAHSKPDRRMEKDQKTVAKMEYIVVESLHALA</sequence>
<feature type="region of interest" description="Disordered" evidence="1">
    <location>
        <begin position="278"/>
        <end position="370"/>
    </location>
</feature>
<feature type="compositionally biased region" description="Basic and acidic residues" evidence="1">
    <location>
        <begin position="310"/>
        <end position="333"/>
    </location>
</feature>
<feature type="compositionally biased region" description="Low complexity" evidence="1">
    <location>
        <begin position="286"/>
        <end position="308"/>
    </location>
</feature>
<feature type="region of interest" description="Disordered" evidence="1">
    <location>
        <begin position="1"/>
        <end position="20"/>
    </location>
</feature>
<feature type="compositionally biased region" description="Basic residues" evidence="1">
    <location>
        <begin position="334"/>
        <end position="347"/>
    </location>
</feature>
<name>A0ABY0GHC1_9PLEO</name>
<evidence type="ECO:0000313" key="3">
    <source>
        <dbReference type="Proteomes" id="UP000293195"/>
    </source>
</evidence>
<proteinExistence type="predicted"/>
<feature type="compositionally biased region" description="Basic and acidic residues" evidence="1">
    <location>
        <begin position="348"/>
        <end position="370"/>
    </location>
</feature>
<protein>
    <submittedName>
        <fullName evidence="2">Uncharacterized protein</fullName>
    </submittedName>
</protein>
<dbReference type="PANTHER" id="PTHR38887:SF1">
    <property type="entry name" value="RAS MODIFICATION PROTEIN ERF4"/>
    <property type="match status" value="1"/>
</dbReference>
<dbReference type="EMBL" id="PDXF01000009">
    <property type="protein sequence ID" value="RYO05208.1"/>
    <property type="molecule type" value="Genomic_DNA"/>
</dbReference>
<organism evidence="2 3">
    <name type="scientific">Alternaria tenuissima</name>
    <dbReference type="NCBI Taxonomy" id="119927"/>
    <lineage>
        <taxon>Eukaryota</taxon>
        <taxon>Fungi</taxon>
        <taxon>Dikarya</taxon>
        <taxon>Ascomycota</taxon>
        <taxon>Pezizomycotina</taxon>
        <taxon>Dothideomycetes</taxon>
        <taxon>Pleosporomycetidae</taxon>
        <taxon>Pleosporales</taxon>
        <taxon>Pleosporineae</taxon>
        <taxon>Pleosporaceae</taxon>
        <taxon>Alternaria</taxon>
        <taxon>Alternaria sect. Alternaria</taxon>
        <taxon>Alternaria alternata complex</taxon>
    </lineage>
</organism>
<dbReference type="InterPro" id="IPR053221">
    <property type="entry name" value="Burnettramic_acid_biosynth"/>
</dbReference>